<dbReference type="Proteomes" id="UP000199053">
    <property type="component" value="Unassembled WGS sequence"/>
</dbReference>
<name>A0A1G9LJ70_9BACT</name>
<organism evidence="1 2">
    <name type="scientific">Maridesulfovibrio ferrireducens</name>
    <dbReference type="NCBI Taxonomy" id="246191"/>
    <lineage>
        <taxon>Bacteria</taxon>
        <taxon>Pseudomonadati</taxon>
        <taxon>Thermodesulfobacteriota</taxon>
        <taxon>Desulfovibrionia</taxon>
        <taxon>Desulfovibrionales</taxon>
        <taxon>Desulfovibrionaceae</taxon>
        <taxon>Maridesulfovibrio</taxon>
    </lineage>
</organism>
<dbReference type="RefSeq" id="WP_092163271.1">
    <property type="nucleotide sequence ID" value="NZ_FNGA01000007.1"/>
</dbReference>
<keyword evidence="2" id="KW-1185">Reference proteome</keyword>
<dbReference type="InterPro" id="IPR016877">
    <property type="entry name" value="UCP028235"/>
</dbReference>
<protein>
    <submittedName>
        <fullName evidence="1">NanoRNase/pAp phosphatase, hydrolyzes c-di-AMP and oligoRNAs</fullName>
    </submittedName>
</protein>
<accession>A0A1G9LJ70</accession>
<gene>
    <name evidence="1" type="ORF">SAMN05660337_3402</name>
</gene>
<dbReference type="OrthoDB" id="105221at2"/>
<dbReference type="STRING" id="246191.SAMN05660337_3402"/>
<reference evidence="2" key="1">
    <citation type="submission" date="2016-10" db="EMBL/GenBank/DDBJ databases">
        <authorList>
            <person name="Varghese N."/>
            <person name="Submissions S."/>
        </authorList>
    </citation>
    <scope>NUCLEOTIDE SEQUENCE [LARGE SCALE GENOMIC DNA]</scope>
    <source>
        <strain evidence="2">DSM 16995</strain>
    </source>
</reference>
<evidence type="ECO:0000313" key="2">
    <source>
        <dbReference type="Proteomes" id="UP000199053"/>
    </source>
</evidence>
<dbReference type="SUPFAM" id="SSF64182">
    <property type="entry name" value="DHH phosphoesterases"/>
    <property type="match status" value="1"/>
</dbReference>
<dbReference type="AlphaFoldDB" id="A0A1G9LJ70"/>
<dbReference type="InterPro" id="IPR038763">
    <property type="entry name" value="DHH_sf"/>
</dbReference>
<sequence>MRLLTRSDFDGLACAVLLTDIGIMDNWMFVHPKDVQDGKYPGDPNDIVANVPYIEGCGYWFDHHSSEEERLGMDLDFQGMSRKAKSAARVIWEYFGGHEKFDDKFDEMLYYVDKVDSGDLTAEEVENPIGWIMLGFIMDPRTGLGRYRHFNVSNYQLMENLIEYCRTLNITEILELPDVKERIDLYLERDQQFREMLVARAEVFANVLILDLREQDEIYPGNRFTVYSMFPQCDVSIQIIWGKLKQNTVFSIGYSIIKRTCKVDVGSTLLEYGGGGHKQVGTCQVPHDQADAVLGELIAKFMNK</sequence>
<dbReference type="EMBL" id="FNGA01000007">
    <property type="protein sequence ID" value="SDL61878.1"/>
    <property type="molecule type" value="Genomic_DNA"/>
</dbReference>
<dbReference type="PIRSF" id="PIRSF028235">
    <property type="entry name" value="UCP028235"/>
    <property type="match status" value="1"/>
</dbReference>
<evidence type="ECO:0000313" key="1">
    <source>
        <dbReference type="EMBL" id="SDL61878.1"/>
    </source>
</evidence>
<proteinExistence type="predicted"/>